<dbReference type="PROSITE" id="PS51257">
    <property type="entry name" value="PROKAR_LIPOPROTEIN"/>
    <property type="match status" value="1"/>
</dbReference>
<reference evidence="2 3" key="1">
    <citation type="submission" date="2020-10" db="EMBL/GenBank/DDBJ databases">
        <title>Trueperella pecoris sp. nov. isolated from bovine and porcine specimens.</title>
        <authorList>
            <person name="Schoenecker L."/>
            <person name="Schnydrig P."/>
            <person name="Brodard I."/>
            <person name="Thomann A."/>
            <person name="Hemphill A."/>
            <person name="Rodriguez-Campos S."/>
            <person name="Perreten V."/>
            <person name="Jores J."/>
            <person name="Kittl S."/>
        </authorList>
    </citation>
    <scope>NUCLEOTIDE SEQUENCE [LARGE SCALE GENOMIC DNA]</scope>
    <source>
        <strain evidence="2 3">19OD0592</strain>
    </source>
</reference>
<protein>
    <submittedName>
        <fullName evidence="2">Uncharacterized protein</fullName>
    </submittedName>
</protein>
<dbReference type="RefSeq" id="WP_197553596.1">
    <property type="nucleotide sequence ID" value="NZ_CP063212.1"/>
</dbReference>
<evidence type="ECO:0000313" key="2">
    <source>
        <dbReference type="EMBL" id="QOR47878.1"/>
    </source>
</evidence>
<dbReference type="AlphaFoldDB" id="A0A7M1R177"/>
<dbReference type="EMBL" id="CP063212">
    <property type="protein sequence ID" value="QOR47878.1"/>
    <property type="molecule type" value="Genomic_DNA"/>
</dbReference>
<gene>
    <name evidence="2" type="ORF">INS90_00755</name>
</gene>
<proteinExistence type="predicted"/>
<evidence type="ECO:0000256" key="1">
    <source>
        <dbReference type="SAM" id="Phobius"/>
    </source>
</evidence>
<evidence type="ECO:0000313" key="3">
    <source>
        <dbReference type="Proteomes" id="UP000594961"/>
    </source>
</evidence>
<keyword evidence="1" id="KW-1133">Transmembrane helix</keyword>
<sequence>MLDRLIAPGGAPLLWWVVFGSCLLILALAIAFAFWLKDYSPTPKVRVTPVRVTDRERWVARIDDVVARHLAAGIGPGDQARALHLELAAELRAILGERSSIDVASWQVSKLRQVREFRQAADVIASWEAPSFAPYARADILAARERAVKAVLAW</sequence>
<dbReference type="Proteomes" id="UP000594961">
    <property type="component" value="Chromosome"/>
</dbReference>
<accession>A0A7M1R177</accession>
<name>A0A7M1R177_9ACTO</name>
<keyword evidence="1" id="KW-0472">Membrane</keyword>
<organism evidence="2 3">
    <name type="scientific">Trueperella pecoris</name>
    <dbReference type="NCBI Taxonomy" id="2733571"/>
    <lineage>
        <taxon>Bacteria</taxon>
        <taxon>Bacillati</taxon>
        <taxon>Actinomycetota</taxon>
        <taxon>Actinomycetes</taxon>
        <taxon>Actinomycetales</taxon>
        <taxon>Actinomycetaceae</taxon>
        <taxon>Trueperella</taxon>
    </lineage>
</organism>
<keyword evidence="1" id="KW-0812">Transmembrane</keyword>
<feature type="transmembrane region" description="Helical" evidence="1">
    <location>
        <begin position="13"/>
        <end position="36"/>
    </location>
</feature>